<organism evidence="2 3">
    <name type="scientific">Cinchona calisaya</name>
    <dbReference type="NCBI Taxonomy" id="153742"/>
    <lineage>
        <taxon>Eukaryota</taxon>
        <taxon>Viridiplantae</taxon>
        <taxon>Streptophyta</taxon>
        <taxon>Embryophyta</taxon>
        <taxon>Tracheophyta</taxon>
        <taxon>Spermatophyta</taxon>
        <taxon>Magnoliopsida</taxon>
        <taxon>eudicotyledons</taxon>
        <taxon>Gunneridae</taxon>
        <taxon>Pentapetalae</taxon>
        <taxon>asterids</taxon>
        <taxon>lamiids</taxon>
        <taxon>Gentianales</taxon>
        <taxon>Rubiaceae</taxon>
        <taxon>Cinchonoideae</taxon>
        <taxon>Cinchoneae</taxon>
        <taxon>Cinchona</taxon>
    </lineage>
</organism>
<dbReference type="AlphaFoldDB" id="A0ABD2Y049"/>
<accession>A0ABD2Y049</accession>
<sequence>MDNDLSIVEFQPRRRLDFETADLVETSESDIGQPFIEGNQTNLIVPLLSIPNDLIPKLGMEFNTEMAAKKYYEAYAKAIGFGTRLSKGHKDKNSEIMLDRIFCCSHERKRPKDKRNVNVKCPCPETRCDCAAMMKISSRQTRKYRVVQFVPEHNHELSTPSNTHLFRSHRQMTVAHKVGVDMARSCGIPPK</sequence>
<dbReference type="PANTHER" id="PTHR46328:SF34">
    <property type="entry name" value="PROTEIN FAR1-RELATED SEQUENCE 5-LIKE"/>
    <property type="match status" value="1"/>
</dbReference>
<dbReference type="Proteomes" id="UP001630127">
    <property type="component" value="Unassembled WGS sequence"/>
</dbReference>
<dbReference type="EMBL" id="JBJUIK010000016">
    <property type="protein sequence ID" value="KAL3499809.1"/>
    <property type="molecule type" value="Genomic_DNA"/>
</dbReference>
<evidence type="ECO:0000313" key="3">
    <source>
        <dbReference type="Proteomes" id="UP001630127"/>
    </source>
</evidence>
<keyword evidence="3" id="KW-1185">Reference proteome</keyword>
<protein>
    <recommendedName>
        <fullName evidence="1">FAR1 domain-containing protein</fullName>
    </recommendedName>
</protein>
<dbReference type="PANTHER" id="PTHR46328">
    <property type="entry name" value="FAR-RED IMPAIRED RESPONSIVE (FAR1) FAMILY PROTEIN-RELATED"/>
    <property type="match status" value="1"/>
</dbReference>
<name>A0ABD2Y049_9GENT</name>
<evidence type="ECO:0000313" key="2">
    <source>
        <dbReference type="EMBL" id="KAL3499809.1"/>
    </source>
</evidence>
<comment type="caution">
    <text evidence="2">The sequence shown here is derived from an EMBL/GenBank/DDBJ whole genome shotgun (WGS) entry which is preliminary data.</text>
</comment>
<gene>
    <name evidence="2" type="ORF">ACH5RR_038902</name>
</gene>
<proteinExistence type="predicted"/>
<feature type="domain" description="FAR1" evidence="1">
    <location>
        <begin position="70"/>
        <end position="158"/>
    </location>
</feature>
<dbReference type="Pfam" id="PF03101">
    <property type="entry name" value="FAR1"/>
    <property type="match status" value="1"/>
</dbReference>
<reference evidence="2 3" key="1">
    <citation type="submission" date="2024-11" db="EMBL/GenBank/DDBJ databases">
        <title>A near-complete genome assembly of Cinchona calisaya.</title>
        <authorList>
            <person name="Lian D.C."/>
            <person name="Zhao X.W."/>
            <person name="Wei L."/>
        </authorList>
    </citation>
    <scope>NUCLEOTIDE SEQUENCE [LARGE SCALE GENOMIC DNA]</scope>
    <source>
        <tissue evidence="2">Nenye</tissue>
    </source>
</reference>
<dbReference type="InterPro" id="IPR004330">
    <property type="entry name" value="FAR1_DNA_bnd_dom"/>
</dbReference>
<evidence type="ECO:0000259" key="1">
    <source>
        <dbReference type="Pfam" id="PF03101"/>
    </source>
</evidence>